<dbReference type="KEGG" id="crx:CRECT_0931"/>
<keyword evidence="1" id="KW-0812">Transmembrane</keyword>
<proteinExistence type="predicted"/>
<feature type="transmembrane region" description="Helical" evidence="1">
    <location>
        <begin position="83"/>
        <end position="100"/>
    </location>
</feature>
<evidence type="ECO:0000256" key="1">
    <source>
        <dbReference type="SAM" id="Phobius"/>
    </source>
</evidence>
<evidence type="ECO:0000313" key="3">
    <source>
        <dbReference type="Proteomes" id="UP000502377"/>
    </source>
</evidence>
<sequence>MKGFWLALASVASALAATLCCLPALLFLIFGASFSLLSSEAIESLTELRPYLTALAAICFAASVFYFFKKPKSCDIANRRKKWIFIYVFLAIFVIILLSYPEVLGKIYE</sequence>
<keyword evidence="1" id="KW-1133">Transmembrane helix</keyword>
<organism evidence="2 3">
    <name type="scientific">Campylobacter rectus</name>
    <name type="common">Wolinella recta</name>
    <dbReference type="NCBI Taxonomy" id="203"/>
    <lineage>
        <taxon>Bacteria</taxon>
        <taxon>Pseudomonadati</taxon>
        <taxon>Campylobacterota</taxon>
        <taxon>Epsilonproteobacteria</taxon>
        <taxon>Campylobacterales</taxon>
        <taxon>Campylobacteraceae</taxon>
        <taxon>Campylobacter</taxon>
    </lineage>
</organism>
<dbReference type="AlphaFoldDB" id="A0A6G5QLZ4"/>
<feature type="transmembrane region" description="Helical" evidence="1">
    <location>
        <begin position="48"/>
        <end position="68"/>
    </location>
</feature>
<evidence type="ECO:0000313" key="2">
    <source>
        <dbReference type="EMBL" id="QCD46602.1"/>
    </source>
</evidence>
<accession>A0A6G5QLZ4</accession>
<dbReference type="EMBL" id="CP012543">
    <property type="protein sequence ID" value="QCD46602.1"/>
    <property type="molecule type" value="Genomic_DNA"/>
</dbReference>
<gene>
    <name evidence="2" type="ORF">CRECT_0931</name>
</gene>
<reference evidence="2 3" key="1">
    <citation type="submission" date="2016-07" db="EMBL/GenBank/DDBJ databases">
        <title>Comparative genomics of the Campylobacter concisus group.</title>
        <authorList>
            <person name="Miller W.G."/>
            <person name="Yee E."/>
            <person name="Chapman M.H."/>
            <person name="Huynh S."/>
            <person name="Bono J.L."/>
            <person name="On S.L.W."/>
            <person name="StLeger J."/>
            <person name="Foster G."/>
            <person name="Parker C.T."/>
        </authorList>
    </citation>
    <scope>NUCLEOTIDE SEQUENCE [LARGE SCALE GENOMIC DNA]</scope>
    <source>
        <strain evidence="2 3">ATCC 33238</strain>
    </source>
</reference>
<name>A0A6G5QLZ4_CAMRE</name>
<dbReference type="Proteomes" id="UP000502377">
    <property type="component" value="Chromosome"/>
</dbReference>
<dbReference type="RefSeq" id="WP_004319508.1">
    <property type="nucleotide sequence ID" value="NZ_CP012543.1"/>
</dbReference>
<keyword evidence="1" id="KW-0472">Membrane</keyword>
<protein>
    <submittedName>
        <fullName evidence="2">Putative mercury transporter, membrane protein MerT</fullName>
    </submittedName>
</protein>